<evidence type="ECO:0000313" key="2">
    <source>
        <dbReference type="Proteomes" id="UP001519460"/>
    </source>
</evidence>
<protein>
    <submittedName>
        <fullName evidence="1">Uncharacterized protein</fullName>
    </submittedName>
</protein>
<dbReference type="EMBL" id="JACVVK020000135">
    <property type="protein sequence ID" value="KAK7489679.1"/>
    <property type="molecule type" value="Genomic_DNA"/>
</dbReference>
<keyword evidence="2" id="KW-1185">Reference proteome</keyword>
<sequence>MTDHMFMQWNISAIQHAMGRFTGEVNSYNLTKCHDNEHRLASTSADSERSDPSISTLQDALLALRPSPAHHHPAGICDIPKTQHW</sequence>
<evidence type="ECO:0000313" key="1">
    <source>
        <dbReference type="EMBL" id="KAK7489679.1"/>
    </source>
</evidence>
<name>A0ABD0KR72_9CAEN</name>
<reference evidence="1 2" key="1">
    <citation type="journal article" date="2023" name="Sci. Data">
        <title>Genome assembly of the Korean intertidal mud-creeper Batillaria attramentaria.</title>
        <authorList>
            <person name="Patra A.K."/>
            <person name="Ho P.T."/>
            <person name="Jun S."/>
            <person name="Lee S.J."/>
            <person name="Kim Y."/>
            <person name="Won Y.J."/>
        </authorList>
    </citation>
    <scope>NUCLEOTIDE SEQUENCE [LARGE SCALE GENOMIC DNA]</scope>
    <source>
        <strain evidence="1">Wonlab-2016</strain>
    </source>
</reference>
<organism evidence="1 2">
    <name type="scientific">Batillaria attramentaria</name>
    <dbReference type="NCBI Taxonomy" id="370345"/>
    <lineage>
        <taxon>Eukaryota</taxon>
        <taxon>Metazoa</taxon>
        <taxon>Spiralia</taxon>
        <taxon>Lophotrochozoa</taxon>
        <taxon>Mollusca</taxon>
        <taxon>Gastropoda</taxon>
        <taxon>Caenogastropoda</taxon>
        <taxon>Sorbeoconcha</taxon>
        <taxon>Cerithioidea</taxon>
        <taxon>Batillariidae</taxon>
        <taxon>Batillaria</taxon>
    </lineage>
</organism>
<dbReference type="Proteomes" id="UP001519460">
    <property type="component" value="Unassembled WGS sequence"/>
</dbReference>
<proteinExistence type="predicted"/>
<gene>
    <name evidence="1" type="ORF">BaRGS_00019074</name>
</gene>
<accession>A0ABD0KR72</accession>
<dbReference type="AlphaFoldDB" id="A0ABD0KR72"/>
<comment type="caution">
    <text evidence="1">The sequence shown here is derived from an EMBL/GenBank/DDBJ whole genome shotgun (WGS) entry which is preliminary data.</text>
</comment>